<accession>A0A6N8EJN5</accession>
<organism evidence="2 3">
    <name type="scientific">Allochromatium palmeri</name>
    <dbReference type="NCBI Taxonomy" id="231048"/>
    <lineage>
        <taxon>Bacteria</taxon>
        <taxon>Pseudomonadati</taxon>
        <taxon>Pseudomonadota</taxon>
        <taxon>Gammaproteobacteria</taxon>
        <taxon>Chromatiales</taxon>
        <taxon>Chromatiaceae</taxon>
        <taxon>Allochromatium</taxon>
    </lineage>
</organism>
<proteinExistence type="predicted"/>
<dbReference type="AlphaFoldDB" id="A0A6N8EJN5"/>
<keyword evidence="3" id="KW-1185">Reference proteome</keyword>
<name>A0A6N8EJN5_9GAMM</name>
<dbReference type="Pfam" id="PF09820">
    <property type="entry name" value="AAA-ATPase_like"/>
    <property type="match status" value="1"/>
</dbReference>
<gene>
    <name evidence="2" type="ORF">GJ668_19160</name>
</gene>
<dbReference type="InterPro" id="IPR012547">
    <property type="entry name" value="PDDEXK_9"/>
</dbReference>
<evidence type="ECO:0000259" key="1">
    <source>
        <dbReference type="Pfam" id="PF09820"/>
    </source>
</evidence>
<feature type="domain" description="AAA-ATPase-like" evidence="1">
    <location>
        <begin position="1"/>
        <end position="120"/>
    </location>
</feature>
<dbReference type="EMBL" id="WNKT01000085">
    <property type="protein sequence ID" value="MTW23159.1"/>
    <property type="molecule type" value="Genomic_DNA"/>
</dbReference>
<dbReference type="PANTHER" id="PTHR34825:SF1">
    <property type="entry name" value="AAA-ATPASE-LIKE DOMAIN-CONTAINING PROTEIN"/>
    <property type="match status" value="1"/>
</dbReference>
<feature type="non-terminal residue" evidence="2">
    <location>
        <position position="1"/>
    </location>
</feature>
<evidence type="ECO:0000313" key="3">
    <source>
        <dbReference type="Proteomes" id="UP000434044"/>
    </source>
</evidence>
<dbReference type="InterPro" id="IPR018631">
    <property type="entry name" value="AAA-ATPase-like_dom"/>
</dbReference>
<protein>
    <submittedName>
        <fullName evidence="2">AAA family ATPase</fullName>
    </submittedName>
</protein>
<evidence type="ECO:0000313" key="2">
    <source>
        <dbReference type="EMBL" id="MTW23159.1"/>
    </source>
</evidence>
<dbReference type="Proteomes" id="UP000434044">
    <property type="component" value="Unassembled WGS sequence"/>
</dbReference>
<sequence>PVIVLNFAAGVIQGRAQLDEMLAEHLRANQRRLGLTCESHSLAGCFAELIERAHTHYGQPVVVLVDEYDKPILDNIDHPERAAEIREGLKNLYSVLKAQDAHLRFVFMTGVTKFSKVSLFSGLNQLNDITLAPRFATICGYTQQDLETTFADHLAGVDWDEVRRWYNGYAFLGEPVYNPYDILLFIDKGHSFRNYWFETGSPSFLIKLFQRRRYFLPSLEQIEVSEEILDSFDIERINPVTLLFQSGYLTVESTEQTWGELTFRLRIPNQEVRTALNNQFIDAYADISIERLRYKAGLAEALTQGDLPALVAAIKRLFAGIPWRNFTGNDLPESEGYYASVLYAFLASLNAEIIPEDLTNHGQADLTVRIAGYTYVMEFKLERGAAASKGVAEETEDAAEAEPAEVANPALAQIQARGYSEKYRGTPGRGLFEVGLVFGSAARNLIQADWRRVV</sequence>
<dbReference type="Pfam" id="PF08011">
    <property type="entry name" value="PDDEXK_9"/>
    <property type="match status" value="1"/>
</dbReference>
<dbReference type="OrthoDB" id="5750613at2"/>
<comment type="caution">
    <text evidence="2">The sequence shown here is derived from an EMBL/GenBank/DDBJ whole genome shotgun (WGS) entry which is preliminary data.</text>
</comment>
<reference evidence="2 3" key="1">
    <citation type="submission" date="2019-11" db="EMBL/GenBank/DDBJ databases">
        <title>Whole-genome sequence of the anaerobic purple sulfur bacterium Allochromatium palmeri DSM 15591.</title>
        <authorList>
            <person name="Kyndt J.A."/>
            <person name="Meyer T.E."/>
        </authorList>
    </citation>
    <scope>NUCLEOTIDE SEQUENCE [LARGE SCALE GENOMIC DNA]</scope>
    <source>
        <strain evidence="2 3">DSM 15591</strain>
    </source>
</reference>
<dbReference type="PANTHER" id="PTHR34825">
    <property type="entry name" value="CONSERVED PROTEIN, WITH A WEAK D-GALACTARATE DEHYDRATASE/ALTRONATE HYDROLASE DOMAIN"/>
    <property type="match status" value="1"/>
</dbReference>
<dbReference type="RefSeq" id="WP_155451699.1">
    <property type="nucleotide sequence ID" value="NZ_WNKT01000085.1"/>
</dbReference>